<evidence type="ECO:0000313" key="2">
    <source>
        <dbReference type="EMBL" id="CAA9561285.1"/>
    </source>
</evidence>
<reference evidence="2" key="1">
    <citation type="submission" date="2020-02" db="EMBL/GenBank/DDBJ databases">
        <authorList>
            <person name="Meier V. D."/>
        </authorList>
    </citation>
    <scope>NUCLEOTIDE SEQUENCE</scope>
    <source>
        <strain evidence="2">AVDCRST_MAG43</strain>
    </source>
</reference>
<dbReference type="Gene3D" id="3.30.70.1290">
    <property type="entry name" value="Transposase IS200-like"/>
    <property type="match status" value="1"/>
</dbReference>
<dbReference type="InterPro" id="IPR052715">
    <property type="entry name" value="RAYT_transposase"/>
</dbReference>
<dbReference type="InterPro" id="IPR002686">
    <property type="entry name" value="Transposase_17"/>
</dbReference>
<dbReference type="SMART" id="SM01321">
    <property type="entry name" value="Y1_Tnp"/>
    <property type="match status" value="1"/>
</dbReference>
<dbReference type="EMBL" id="CADCWI010000094">
    <property type="protein sequence ID" value="CAA9561285.1"/>
    <property type="molecule type" value="Genomic_DNA"/>
</dbReference>
<dbReference type="PANTHER" id="PTHR36966">
    <property type="entry name" value="REP-ASSOCIATED TYROSINE TRANSPOSASE"/>
    <property type="match status" value="1"/>
</dbReference>
<evidence type="ECO:0000259" key="1">
    <source>
        <dbReference type="SMART" id="SM01321"/>
    </source>
</evidence>
<accession>A0A6J4UVR0</accession>
<dbReference type="GO" id="GO:0004803">
    <property type="term" value="F:transposase activity"/>
    <property type="evidence" value="ECO:0007669"/>
    <property type="project" value="InterPro"/>
</dbReference>
<dbReference type="GO" id="GO:0043565">
    <property type="term" value="F:sequence-specific DNA binding"/>
    <property type="evidence" value="ECO:0007669"/>
    <property type="project" value="TreeGrafter"/>
</dbReference>
<feature type="domain" description="Transposase IS200-like" evidence="1">
    <location>
        <begin position="20"/>
        <end position="150"/>
    </location>
</feature>
<dbReference type="SUPFAM" id="SSF143422">
    <property type="entry name" value="Transposase IS200-like"/>
    <property type="match status" value="1"/>
</dbReference>
<organism evidence="2">
    <name type="scientific">uncultured Thermomicrobiales bacterium</name>
    <dbReference type="NCBI Taxonomy" id="1645740"/>
    <lineage>
        <taxon>Bacteria</taxon>
        <taxon>Pseudomonadati</taxon>
        <taxon>Thermomicrobiota</taxon>
        <taxon>Thermomicrobia</taxon>
        <taxon>Thermomicrobiales</taxon>
        <taxon>environmental samples</taxon>
    </lineage>
</organism>
<dbReference type="InterPro" id="IPR036515">
    <property type="entry name" value="Transposase_17_sf"/>
</dbReference>
<proteinExistence type="predicted"/>
<protein>
    <recommendedName>
        <fullName evidence="1">Transposase IS200-like domain-containing protein</fullName>
    </recommendedName>
</protein>
<sequence>MDHQKRYRSSSLRLRDYDYAQAGTYFVTLCVHDRACLFGDVLDDTMHPSASGDMLLHWWTELSNKYPEVEVDAVIVMPNHLHGVILITDCGDAAETPRSGASLGAIVGWFKTMTTNAYIRGVRASGWKPFSRRLWQSNYYEHIIQNELAHD</sequence>
<gene>
    <name evidence="2" type="ORF">AVDCRST_MAG43-1794</name>
</gene>
<name>A0A6J4UVR0_9BACT</name>
<dbReference type="GO" id="GO:0006313">
    <property type="term" value="P:DNA transposition"/>
    <property type="evidence" value="ECO:0007669"/>
    <property type="project" value="InterPro"/>
</dbReference>
<dbReference type="AlphaFoldDB" id="A0A6J4UVR0"/>
<dbReference type="PANTHER" id="PTHR36966:SF1">
    <property type="entry name" value="REP-ASSOCIATED TYROSINE TRANSPOSASE"/>
    <property type="match status" value="1"/>
</dbReference>